<protein>
    <submittedName>
        <fullName evidence="1">Uncharacterized protein</fullName>
    </submittedName>
</protein>
<proteinExistence type="predicted"/>
<sequence length="156" mass="16837">MKVPLSERPDIKGGCNQLAVWLHLTEEAGQRAAAYISTNLSREEVASCSVLCCELPLSKAPYSPNNCSPGAVHGRSPDGSKAEAALFLIRAIVLASFLYLTDSLSPSLPFFLTPLSSPPLSPLRERQPFLPRCQRARLTSYCLNQGAFSKVTSPSS</sequence>
<reference evidence="1" key="1">
    <citation type="submission" date="2020-03" db="EMBL/GenBank/DDBJ databases">
        <authorList>
            <person name="Weist P."/>
        </authorList>
    </citation>
    <scope>NUCLEOTIDE SEQUENCE</scope>
</reference>
<dbReference type="EMBL" id="CADEAL010001225">
    <property type="protein sequence ID" value="CAB1430387.1"/>
    <property type="molecule type" value="Genomic_DNA"/>
</dbReference>
<comment type="caution">
    <text evidence="1">The sequence shown here is derived from an EMBL/GenBank/DDBJ whole genome shotgun (WGS) entry which is preliminary data.</text>
</comment>
<dbReference type="Proteomes" id="UP001153269">
    <property type="component" value="Unassembled WGS sequence"/>
</dbReference>
<evidence type="ECO:0000313" key="2">
    <source>
        <dbReference type="Proteomes" id="UP001153269"/>
    </source>
</evidence>
<organism evidence="1 2">
    <name type="scientific">Pleuronectes platessa</name>
    <name type="common">European plaice</name>
    <dbReference type="NCBI Taxonomy" id="8262"/>
    <lineage>
        <taxon>Eukaryota</taxon>
        <taxon>Metazoa</taxon>
        <taxon>Chordata</taxon>
        <taxon>Craniata</taxon>
        <taxon>Vertebrata</taxon>
        <taxon>Euteleostomi</taxon>
        <taxon>Actinopterygii</taxon>
        <taxon>Neopterygii</taxon>
        <taxon>Teleostei</taxon>
        <taxon>Neoteleostei</taxon>
        <taxon>Acanthomorphata</taxon>
        <taxon>Carangaria</taxon>
        <taxon>Pleuronectiformes</taxon>
        <taxon>Pleuronectoidei</taxon>
        <taxon>Pleuronectidae</taxon>
        <taxon>Pleuronectes</taxon>
    </lineage>
</organism>
<dbReference type="AlphaFoldDB" id="A0A9N7UH59"/>
<name>A0A9N7UH59_PLEPL</name>
<evidence type="ECO:0000313" key="1">
    <source>
        <dbReference type="EMBL" id="CAB1430387.1"/>
    </source>
</evidence>
<accession>A0A9N7UH59</accession>
<gene>
    <name evidence="1" type="ORF">PLEPLA_LOCUS18369</name>
</gene>
<keyword evidence="2" id="KW-1185">Reference proteome</keyword>